<dbReference type="OrthoDB" id="9810567at2"/>
<organism evidence="9 10">
    <name type="scientific">Verticiella sediminum</name>
    <dbReference type="NCBI Taxonomy" id="1247510"/>
    <lineage>
        <taxon>Bacteria</taxon>
        <taxon>Pseudomonadati</taxon>
        <taxon>Pseudomonadota</taxon>
        <taxon>Betaproteobacteria</taxon>
        <taxon>Burkholderiales</taxon>
        <taxon>Alcaligenaceae</taxon>
        <taxon>Verticiella</taxon>
    </lineage>
</organism>
<comment type="subunit">
    <text evidence="6">Self-interacts. Interacts with FtsZ.</text>
</comment>
<evidence type="ECO:0000256" key="1">
    <source>
        <dbReference type="ARBA" id="ARBA00007381"/>
    </source>
</evidence>
<dbReference type="EMBL" id="VLTJ01000042">
    <property type="protein sequence ID" value="TSH89130.1"/>
    <property type="molecule type" value="Genomic_DNA"/>
</dbReference>
<dbReference type="PANTHER" id="PTHR32432">
    <property type="entry name" value="CELL DIVISION PROTEIN FTSA-RELATED"/>
    <property type="match status" value="1"/>
</dbReference>
<dbReference type="Pfam" id="PF14450">
    <property type="entry name" value="FtsA"/>
    <property type="match status" value="2"/>
</dbReference>
<evidence type="ECO:0000256" key="4">
    <source>
        <dbReference type="ARBA" id="ARBA00023136"/>
    </source>
</evidence>
<evidence type="ECO:0000256" key="6">
    <source>
        <dbReference type="HAMAP-Rule" id="MF_02033"/>
    </source>
</evidence>
<dbReference type="PANTHER" id="PTHR32432:SF4">
    <property type="entry name" value="CELL DIVISION PROTEIN FTSA"/>
    <property type="match status" value="1"/>
</dbReference>
<dbReference type="InterPro" id="IPR018181">
    <property type="entry name" value="Heat_shock_70_CS"/>
</dbReference>
<keyword evidence="10" id="KW-1185">Reference proteome</keyword>
<reference evidence="9 10" key="1">
    <citation type="submission" date="2019-07" db="EMBL/GenBank/DDBJ databases">
        <title>Qingshengfaniella alkalisoli gen. nov., sp. nov., isolated from saline soil.</title>
        <authorList>
            <person name="Xu L."/>
            <person name="Huang X.-X."/>
            <person name="Sun J.-Q."/>
        </authorList>
    </citation>
    <scope>NUCLEOTIDE SEQUENCE [LARGE SCALE GENOMIC DNA]</scope>
    <source>
        <strain evidence="9 10">DSM 27279</strain>
    </source>
</reference>
<evidence type="ECO:0000256" key="2">
    <source>
        <dbReference type="ARBA" id="ARBA00022475"/>
    </source>
</evidence>
<comment type="subcellular location">
    <subcellularLocation>
        <location evidence="6">Cell membrane</location>
        <topology evidence="6">Peripheral membrane protein</topology>
        <orientation evidence="6">Cytoplasmic side</orientation>
    </subcellularLocation>
    <text evidence="6">Localizes to the Z ring in an FtsZ-dependent manner. Targeted to the membrane through a conserved C-terminal amphipathic helix.</text>
</comment>
<evidence type="ECO:0000256" key="3">
    <source>
        <dbReference type="ARBA" id="ARBA00022618"/>
    </source>
</evidence>
<protein>
    <recommendedName>
        <fullName evidence="6 7">Cell division protein FtsA</fullName>
    </recommendedName>
</protein>
<evidence type="ECO:0000256" key="5">
    <source>
        <dbReference type="ARBA" id="ARBA00023306"/>
    </source>
</evidence>
<keyword evidence="2 6" id="KW-1003">Cell membrane</keyword>
<dbReference type="SMART" id="SM00842">
    <property type="entry name" value="FtsA"/>
    <property type="match status" value="1"/>
</dbReference>
<comment type="similarity">
    <text evidence="6 7">Belongs to the FtsA/MreB family.</text>
</comment>
<dbReference type="AlphaFoldDB" id="A0A556A8C1"/>
<dbReference type="InterPro" id="IPR050696">
    <property type="entry name" value="FtsA/MreB"/>
</dbReference>
<comment type="caution">
    <text evidence="9">The sequence shown here is derived from an EMBL/GenBank/DDBJ whole genome shotgun (WGS) entry which is preliminary data.</text>
</comment>
<proteinExistence type="inferred from homology"/>
<keyword evidence="3 6" id="KW-0132">Cell division</keyword>
<dbReference type="NCBIfam" id="NF007009">
    <property type="entry name" value="PRK09472.1"/>
    <property type="match status" value="1"/>
</dbReference>
<dbReference type="InterPro" id="IPR020823">
    <property type="entry name" value="Cell_div_FtsA"/>
</dbReference>
<gene>
    <name evidence="6 9" type="primary">ftsA</name>
    <name evidence="9" type="ORF">FOZ76_26335</name>
</gene>
<comment type="similarity">
    <text evidence="1">Belongs to the heat shock protein 70 family.</text>
</comment>
<dbReference type="GO" id="GO:0032153">
    <property type="term" value="C:cell division site"/>
    <property type="evidence" value="ECO:0007669"/>
    <property type="project" value="UniProtKB-UniRule"/>
</dbReference>
<dbReference type="SUPFAM" id="SSF53067">
    <property type="entry name" value="Actin-like ATPase domain"/>
    <property type="match status" value="2"/>
</dbReference>
<dbReference type="PROSITE" id="PS01036">
    <property type="entry name" value="HSP70_3"/>
    <property type="match status" value="1"/>
</dbReference>
<evidence type="ECO:0000313" key="10">
    <source>
        <dbReference type="Proteomes" id="UP000318405"/>
    </source>
</evidence>
<dbReference type="GO" id="GO:0009898">
    <property type="term" value="C:cytoplasmic side of plasma membrane"/>
    <property type="evidence" value="ECO:0007669"/>
    <property type="project" value="UniProtKB-UniRule"/>
</dbReference>
<dbReference type="Pfam" id="PF02491">
    <property type="entry name" value="SHS2_FTSA"/>
    <property type="match status" value="1"/>
</dbReference>
<keyword evidence="4 6" id="KW-0472">Membrane</keyword>
<dbReference type="CDD" id="cd24048">
    <property type="entry name" value="ASKHA_NBD_FtsA"/>
    <property type="match status" value="1"/>
</dbReference>
<dbReference type="InterPro" id="IPR003494">
    <property type="entry name" value="SHS2_FtsA"/>
</dbReference>
<dbReference type="GO" id="GO:0043093">
    <property type="term" value="P:FtsZ-dependent cytokinesis"/>
    <property type="evidence" value="ECO:0007669"/>
    <property type="project" value="UniProtKB-UniRule"/>
</dbReference>
<dbReference type="PIRSF" id="PIRSF003101">
    <property type="entry name" value="FtsA"/>
    <property type="match status" value="1"/>
</dbReference>
<accession>A0A556A8C1</accession>
<dbReference type="NCBIfam" id="TIGR01174">
    <property type="entry name" value="ftsA"/>
    <property type="match status" value="1"/>
</dbReference>
<dbReference type="Proteomes" id="UP000318405">
    <property type="component" value="Unassembled WGS sequence"/>
</dbReference>
<dbReference type="RefSeq" id="WP_143951245.1">
    <property type="nucleotide sequence ID" value="NZ_BAABMB010000005.1"/>
</dbReference>
<comment type="function">
    <text evidence="6 7">Cell division protein that is involved in the assembly of the Z ring. May serve as a membrane anchor for the Z ring.</text>
</comment>
<evidence type="ECO:0000259" key="8">
    <source>
        <dbReference type="SMART" id="SM00842"/>
    </source>
</evidence>
<sequence>MTRESKDLIVALDIGTSKVVAVVAELLPEGRFEVLGLGQHESRGMRKGVVVNIESTVNSIQHALEEAELMADCKIRDVFTGIAGSHIRSFNSSGMVAVKDKEVTAADVARVLETAKAINIPTDQQVLHVLTQEYIVDGQEDIREPIGMSGIRLEVRVHIVTGAVSAAQNIVKCVRRCGLEVQDLILQPIASAMACLTPDEKELGVVLVDIGGGTTDIAIYTGGAIRHTAVIPIAGDQITGDVAAALRTPTPDAEEIKLRYGVAKQMLAHQDERIEVPGLGDRGPRQLSRQALGAVIEPRVEELFTLVQQVIRDSGYDELLSSGIVLTGGSSQMPGMVELAEDVFLKPVRMAVPVYHGGLADVVCNPRFSTVMGLLQEAQAQSLRGRVKVHQGGGFRQILARMKEWFNGNF</sequence>
<dbReference type="FunFam" id="3.30.1490.110:FF:000001">
    <property type="entry name" value="Cell division protein FtsA"/>
    <property type="match status" value="1"/>
</dbReference>
<dbReference type="Gene3D" id="3.30.420.40">
    <property type="match status" value="2"/>
</dbReference>
<name>A0A556A8C1_9BURK</name>
<dbReference type="HAMAP" id="MF_02033">
    <property type="entry name" value="FtsA"/>
    <property type="match status" value="1"/>
</dbReference>
<feature type="domain" description="SHS2" evidence="8">
    <location>
        <begin position="9"/>
        <end position="195"/>
    </location>
</feature>
<evidence type="ECO:0000313" key="9">
    <source>
        <dbReference type="EMBL" id="TSH89130.1"/>
    </source>
</evidence>
<dbReference type="InterPro" id="IPR043129">
    <property type="entry name" value="ATPase_NBD"/>
</dbReference>
<evidence type="ECO:0000256" key="7">
    <source>
        <dbReference type="PIRNR" id="PIRNR003101"/>
    </source>
</evidence>
<keyword evidence="5 6" id="KW-0131">Cell cycle</keyword>